<dbReference type="GO" id="GO:0006457">
    <property type="term" value="P:protein folding"/>
    <property type="evidence" value="ECO:0007669"/>
    <property type="project" value="InterPro"/>
</dbReference>
<proteinExistence type="predicted"/>
<dbReference type="Proteomes" id="UP000243333">
    <property type="component" value="Unassembled WGS sequence"/>
</dbReference>
<organism evidence="1 2">
    <name type="scientific">Sporolituus thermophilus DSM 23256</name>
    <dbReference type="NCBI Taxonomy" id="1123285"/>
    <lineage>
        <taxon>Bacteria</taxon>
        <taxon>Bacillati</taxon>
        <taxon>Bacillota</taxon>
        <taxon>Negativicutes</taxon>
        <taxon>Selenomonadales</taxon>
        <taxon>Sporomusaceae</taxon>
        <taxon>Sporolituus</taxon>
    </lineage>
</organism>
<accession>A0A1G7NGF9</accession>
<evidence type="ECO:0000313" key="2">
    <source>
        <dbReference type="Proteomes" id="UP000243333"/>
    </source>
</evidence>
<dbReference type="Gene3D" id="2.30.22.10">
    <property type="entry name" value="Head domain of nucleotide exchange factor GrpE"/>
    <property type="match status" value="1"/>
</dbReference>
<dbReference type="InterPro" id="IPR009012">
    <property type="entry name" value="GrpE_head"/>
</dbReference>
<gene>
    <name evidence="1" type="ORF">SAMN05660235_02565</name>
</gene>
<keyword evidence="2" id="KW-1185">Reference proteome</keyword>
<evidence type="ECO:0000313" key="1">
    <source>
        <dbReference type="EMBL" id="SDF73056.1"/>
    </source>
</evidence>
<sequence length="63" mass="6951">MATAVGSIRRRQQPEAAVPYEVAEVVKRGFLDSAGRVVRKAEVITYQEGERVHDQTNAPDCGH</sequence>
<dbReference type="STRING" id="1123285.SAMN05660235_02565"/>
<dbReference type="EMBL" id="FNBU01000024">
    <property type="protein sequence ID" value="SDF73056.1"/>
    <property type="molecule type" value="Genomic_DNA"/>
</dbReference>
<protein>
    <submittedName>
        <fullName evidence="1">Uncharacterized protein</fullName>
    </submittedName>
</protein>
<dbReference type="AlphaFoldDB" id="A0A1G7NGF9"/>
<name>A0A1G7NGF9_9FIRM</name>
<reference evidence="2" key="1">
    <citation type="submission" date="2016-10" db="EMBL/GenBank/DDBJ databases">
        <authorList>
            <person name="Varghese N."/>
            <person name="Submissions S."/>
        </authorList>
    </citation>
    <scope>NUCLEOTIDE SEQUENCE [LARGE SCALE GENOMIC DNA]</scope>
    <source>
        <strain evidence="2">DSM 23256</strain>
    </source>
</reference>